<dbReference type="EMBL" id="MHQD01000036">
    <property type="protein sequence ID" value="OGZ95341.1"/>
    <property type="molecule type" value="Genomic_DNA"/>
</dbReference>
<dbReference type="AlphaFoldDB" id="A0A1G2K9X2"/>
<gene>
    <name evidence="10" type="primary">murG</name>
    <name evidence="13" type="ORF">A2847_03160</name>
</gene>
<evidence type="ECO:0000256" key="7">
    <source>
        <dbReference type="ARBA" id="ARBA00023136"/>
    </source>
</evidence>
<comment type="catalytic activity">
    <reaction evidence="10">
        <text>di-trans,octa-cis-undecaprenyl diphospho-N-acetyl-alpha-D-muramoyl-L-alanyl-D-glutamyl-meso-2,6-diaminopimeloyl-D-alanyl-D-alanine + UDP-N-acetyl-alpha-D-glucosamine = di-trans,octa-cis-undecaprenyl diphospho-[N-acetyl-alpha-D-glucosaminyl-(1-&gt;4)]-N-acetyl-alpha-D-muramoyl-L-alanyl-D-glutamyl-meso-2,6-diaminopimeloyl-D-alanyl-D-alanine + UDP + H(+)</text>
        <dbReference type="Rhea" id="RHEA:31227"/>
        <dbReference type="ChEBI" id="CHEBI:15378"/>
        <dbReference type="ChEBI" id="CHEBI:57705"/>
        <dbReference type="ChEBI" id="CHEBI:58223"/>
        <dbReference type="ChEBI" id="CHEBI:61387"/>
        <dbReference type="ChEBI" id="CHEBI:61388"/>
        <dbReference type="EC" id="2.4.1.227"/>
    </reaction>
</comment>
<dbReference type="InterPro" id="IPR007235">
    <property type="entry name" value="Glyco_trans_28_C"/>
</dbReference>
<accession>A0A1G2K9X2</accession>
<dbReference type="SUPFAM" id="SSF53756">
    <property type="entry name" value="UDP-Glycosyltransferase/glycogen phosphorylase"/>
    <property type="match status" value="1"/>
</dbReference>
<dbReference type="InterPro" id="IPR004276">
    <property type="entry name" value="GlycoTrans_28_N"/>
</dbReference>
<keyword evidence="8 10" id="KW-0131">Cell cycle</keyword>
<comment type="function">
    <text evidence="10">Cell wall formation. Catalyzes the transfer of a GlcNAc subunit on undecaprenyl-pyrophosphoryl-MurNAc-pentapeptide (lipid intermediate I) to form undecaprenyl-pyrophosphoryl-MurNAc-(pentapeptide)GlcNAc (lipid intermediate II).</text>
</comment>
<dbReference type="Gene3D" id="3.40.50.2000">
    <property type="entry name" value="Glycogen Phosphorylase B"/>
    <property type="match status" value="2"/>
</dbReference>
<comment type="similarity">
    <text evidence="10">Belongs to the glycosyltransferase 28 family. MurG subfamily.</text>
</comment>
<keyword evidence="1 10" id="KW-1003">Cell membrane</keyword>
<feature type="binding site" evidence="10">
    <location>
        <position position="304"/>
    </location>
    <ligand>
        <name>UDP-N-acetyl-alpha-D-glucosamine</name>
        <dbReference type="ChEBI" id="CHEBI:57705"/>
    </ligand>
</feature>
<keyword evidence="5 10" id="KW-0133">Cell shape</keyword>
<dbReference type="CDD" id="cd03785">
    <property type="entry name" value="GT28_MurG"/>
    <property type="match status" value="1"/>
</dbReference>
<dbReference type="GO" id="GO:0009252">
    <property type="term" value="P:peptidoglycan biosynthetic process"/>
    <property type="evidence" value="ECO:0007669"/>
    <property type="project" value="UniProtKB-UniRule"/>
</dbReference>
<feature type="domain" description="Glycosyl transferase family 28 C-terminal" evidence="12">
    <location>
        <begin position="195"/>
        <end position="356"/>
    </location>
</feature>
<dbReference type="GO" id="GO:0051991">
    <property type="term" value="F:UDP-N-acetyl-D-glucosamine:N-acetylmuramoyl-L-alanyl-D-glutamyl-meso-2,6-diaminopimelyl-D-alanyl-D-alanine-diphosphoundecaprenol 4-beta-N-acetylglucosaminlytransferase activity"/>
    <property type="evidence" value="ECO:0007669"/>
    <property type="project" value="RHEA"/>
</dbReference>
<feature type="binding site" evidence="10">
    <location>
        <position position="199"/>
    </location>
    <ligand>
        <name>UDP-N-acetyl-alpha-D-glucosamine</name>
        <dbReference type="ChEBI" id="CHEBI:57705"/>
    </ligand>
</feature>
<sequence length="373" mass="41457">MRILFAGGGTGGHFFPILALVREIRRAAEEERFSDFELFYMSPDEFGYDLMEREGVIPVKISSGKWRNYFSILNFLDMFRLAFGVWEALWNFFLIVPDVVFVKGGYGSLPAVIAAVLFRIPIFVHESDAVPGKVSRFAARHAQRIAVAFESASEYFPKGKTAIIGIPIRKNILGGRKEDARADLNVFSDLPAIGFIGGSQGAEKINSVVLNALRELTASYEILHQTGERHCDSVKKEAGIIFSGSPESVRYHPFGFLDEDQTRMFYAASDLIVSRAGGTAIYEIALWGKPAILIPLRAAMQDHQTKNAYEYAAQGAAHVIEEENITPHLLLAEIKKIISNPEDLKKMSFAAQRFAKIDAGEVIARELLKLGIH</sequence>
<feature type="binding site" evidence="10">
    <location>
        <position position="169"/>
    </location>
    <ligand>
        <name>UDP-N-acetyl-alpha-D-glucosamine</name>
        <dbReference type="ChEBI" id="CHEBI:57705"/>
    </ligand>
</feature>
<dbReference type="Proteomes" id="UP000178574">
    <property type="component" value="Unassembled WGS sequence"/>
</dbReference>
<keyword evidence="4 10" id="KW-0808">Transferase</keyword>
<feature type="domain" description="Glycosyltransferase family 28 N-terminal" evidence="11">
    <location>
        <begin position="3"/>
        <end position="146"/>
    </location>
</feature>
<comment type="pathway">
    <text evidence="10">Cell wall biogenesis; peptidoglycan biosynthesis.</text>
</comment>
<dbReference type="GO" id="GO:0008360">
    <property type="term" value="P:regulation of cell shape"/>
    <property type="evidence" value="ECO:0007669"/>
    <property type="project" value="UniProtKB-KW"/>
</dbReference>
<dbReference type="InterPro" id="IPR006009">
    <property type="entry name" value="GlcNAc_MurG"/>
</dbReference>
<keyword evidence="9 10" id="KW-0961">Cell wall biogenesis/degradation</keyword>
<evidence type="ECO:0000256" key="8">
    <source>
        <dbReference type="ARBA" id="ARBA00023306"/>
    </source>
</evidence>
<dbReference type="PANTHER" id="PTHR21015">
    <property type="entry name" value="UDP-N-ACETYLGLUCOSAMINE--N-ACETYLMURAMYL-(PENTAPEPTIDE) PYROPHOSPHORYL-UNDECAPRENOL N-ACETYLGLUCOSAMINE TRANSFERASE 1"/>
    <property type="match status" value="1"/>
</dbReference>
<evidence type="ECO:0000256" key="6">
    <source>
        <dbReference type="ARBA" id="ARBA00022984"/>
    </source>
</evidence>
<dbReference type="HAMAP" id="MF_00033">
    <property type="entry name" value="MurG"/>
    <property type="match status" value="1"/>
</dbReference>
<comment type="caution">
    <text evidence="13">The sequence shown here is derived from an EMBL/GenBank/DDBJ whole genome shotgun (WGS) entry which is preliminary data.</text>
</comment>
<dbReference type="UniPathway" id="UPA00219"/>
<reference evidence="13 14" key="1">
    <citation type="journal article" date="2016" name="Nat. Commun.">
        <title>Thousands of microbial genomes shed light on interconnected biogeochemical processes in an aquifer system.</title>
        <authorList>
            <person name="Anantharaman K."/>
            <person name="Brown C.T."/>
            <person name="Hug L.A."/>
            <person name="Sharon I."/>
            <person name="Castelle C.J."/>
            <person name="Probst A.J."/>
            <person name="Thomas B.C."/>
            <person name="Singh A."/>
            <person name="Wilkins M.J."/>
            <person name="Karaoz U."/>
            <person name="Brodie E.L."/>
            <person name="Williams K.H."/>
            <person name="Hubbard S.S."/>
            <person name="Banfield J.F."/>
        </authorList>
    </citation>
    <scope>NUCLEOTIDE SEQUENCE [LARGE SCALE GENOMIC DNA]</scope>
</reference>
<dbReference type="GO" id="GO:0071555">
    <property type="term" value="P:cell wall organization"/>
    <property type="evidence" value="ECO:0007669"/>
    <property type="project" value="UniProtKB-KW"/>
</dbReference>
<dbReference type="GO" id="GO:0005975">
    <property type="term" value="P:carbohydrate metabolic process"/>
    <property type="evidence" value="ECO:0007669"/>
    <property type="project" value="InterPro"/>
</dbReference>
<evidence type="ECO:0000256" key="2">
    <source>
        <dbReference type="ARBA" id="ARBA00022618"/>
    </source>
</evidence>
<keyword evidence="7 10" id="KW-0472">Membrane</keyword>
<evidence type="ECO:0000256" key="10">
    <source>
        <dbReference type="HAMAP-Rule" id="MF_00033"/>
    </source>
</evidence>
<organism evidence="13 14">
    <name type="scientific">Candidatus Sungbacteria bacterium RIFCSPHIGHO2_01_FULL_50_25</name>
    <dbReference type="NCBI Taxonomy" id="1802265"/>
    <lineage>
        <taxon>Bacteria</taxon>
        <taxon>Candidatus Sungiibacteriota</taxon>
    </lineage>
</organism>
<evidence type="ECO:0000256" key="9">
    <source>
        <dbReference type="ARBA" id="ARBA00023316"/>
    </source>
</evidence>
<feature type="binding site" evidence="10">
    <location>
        <begin position="10"/>
        <end position="12"/>
    </location>
    <ligand>
        <name>UDP-N-acetyl-alpha-D-glucosamine</name>
        <dbReference type="ChEBI" id="CHEBI:57705"/>
    </ligand>
</feature>
<dbReference type="GO" id="GO:0051301">
    <property type="term" value="P:cell division"/>
    <property type="evidence" value="ECO:0007669"/>
    <property type="project" value="UniProtKB-KW"/>
</dbReference>
<evidence type="ECO:0000313" key="14">
    <source>
        <dbReference type="Proteomes" id="UP000178574"/>
    </source>
</evidence>
<evidence type="ECO:0000259" key="12">
    <source>
        <dbReference type="Pfam" id="PF04101"/>
    </source>
</evidence>
<comment type="subcellular location">
    <subcellularLocation>
        <location evidence="10">Cell membrane</location>
        <topology evidence="10">Peripheral membrane protein</topology>
        <orientation evidence="10">Cytoplasmic side</orientation>
    </subcellularLocation>
</comment>
<dbReference type="EC" id="2.4.1.227" evidence="10"/>
<evidence type="ECO:0000259" key="11">
    <source>
        <dbReference type="Pfam" id="PF03033"/>
    </source>
</evidence>
<dbReference type="GO" id="GO:0005886">
    <property type="term" value="C:plasma membrane"/>
    <property type="evidence" value="ECO:0007669"/>
    <property type="project" value="UniProtKB-SubCell"/>
</dbReference>
<evidence type="ECO:0000256" key="5">
    <source>
        <dbReference type="ARBA" id="ARBA00022960"/>
    </source>
</evidence>
<evidence type="ECO:0000256" key="3">
    <source>
        <dbReference type="ARBA" id="ARBA00022676"/>
    </source>
</evidence>
<keyword evidence="3 10" id="KW-0328">Glycosyltransferase</keyword>
<protein>
    <recommendedName>
        <fullName evidence="10">UDP-N-acetylglucosamine--N-acetylmuramyl-(pentapeptide) pyrophosphoryl-undecaprenol N-acetylglucosamine transferase</fullName>
        <ecNumber evidence="10">2.4.1.227</ecNumber>
    </recommendedName>
    <alternativeName>
        <fullName evidence="10">Undecaprenyl-PP-MurNAc-pentapeptide-UDPGlcNAc GlcNAc transferase</fullName>
    </alternativeName>
</protein>
<keyword evidence="6 10" id="KW-0573">Peptidoglycan synthesis</keyword>
<dbReference type="Pfam" id="PF03033">
    <property type="entry name" value="Glyco_transf_28"/>
    <property type="match status" value="1"/>
</dbReference>
<dbReference type="GO" id="GO:0050511">
    <property type="term" value="F:undecaprenyldiphospho-muramoylpentapeptide beta-N-acetylglucosaminyltransferase activity"/>
    <property type="evidence" value="ECO:0007669"/>
    <property type="project" value="UniProtKB-UniRule"/>
</dbReference>
<evidence type="ECO:0000313" key="13">
    <source>
        <dbReference type="EMBL" id="OGZ95341.1"/>
    </source>
</evidence>
<name>A0A1G2K9X2_9BACT</name>
<evidence type="ECO:0000256" key="1">
    <source>
        <dbReference type="ARBA" id="ARBA00022475"/>
    </source>
</evidence>
<keyword evidence="2 10" id="KW-0132">Cell division</keyword>
<evidence type="ECO:0000256" key="4">
    <source>
        <dbReference type="ARBA" id="ARBA00022679"/>
    </source>
</evidence>
<proteinExistence type="inferred from homology"/>
<comment type="caution">
    <text evidence="10">Lacks conserved residue(s) required for the propagation of feature annotation.</text>
</comment>
<dbReference type="PANTHER" id="PTHR21015:SF22">
    <property type="entry name" value="GLYCOSYLTRANSFERASE"/>
    <property type="match status" value="1"/>
</dbReference>
<dbReference type="Pfam" id="PF04101">
    <property type="entry name" value="Glyco_tran_28_C"/>
    <property type="match status" value="1"/>
</dbReference>